<keyword evidence="1" id="KW-0812">Transmembrane</keyword>
<sequence length="43" mass="4855">MEFVIFLGGVLFGIGAMIFLRAIIVRVVESVIDRRQDDKDTTI</sequence>
<feature type="transmembrane region" description="Helical" evidence="1">
    <location>
        <begin position="6"/>
        <end position="28"/>
    </location>
</feature>
<dbReference type="GeneID" id="93113699"/>
<evidence type="ECO:0000256" key="1">
    <source>
        <dbReference type="SAM" id="Phobius"/>
    </source>
</evidence>
<protein>
    <submittedName>
        <fullName evidence="2">Uncharacterized protein</fullName>
    </submittedName>
</protein>
<name>A0ABZ2E6J0_9BACT</name>
<evidence type="ECO:0000313" key="2">
    <source>
        <dbReference type="EMBL" id="WWC41308.1"/>
    </source>
</evidence>
<keyword evidence="1" id="KW-1133">Transmembrane helix</keyword>
<evidence type="ECO:0000313" key="3">
    <source>
        <dbReference type="Proteomes" id="UP001318120"/>
    </source>
</evidence>
<reference evidence="2 3" key="1">
    <citation type="journal article" date="2017" name="Genome Biol. Evol.">
        <title>Comparative Genomic Analysis Identifies a Campylobacter Clade Deficient in Selenium Metabolism.</title>
        <authorList>
            <person name="Miller W.G."/>
            <person name="Yee E."/>
            <person name="Lopes B.S."/>
            <person name="Chapman M.H."/>
            <person name="Huynh S."/>
            <person name="Bono J.L."/>
            <person name="Parker C.T."/>
            <person name="Strachan N.J.C."/>
            <person name="Forbes K.J."/>
        </authorList>
    </citation>
    <scope>NUCLEOTIDE SEQUENCE [LARGE SCALE GENOMIC DNA]</scope>
    <source>
        <strain evidence="2 3">RM9261</strain>
    </source>
</reference>
<accession>A0ABZ2E6J0</accession>
<gene>
    <name evidence="2" type="ORF">CVIC9261_06275</name>
</gene>
<keyword evidence="1" id="KW-0472">Membrane</keyword>
<dbReference type="EMBL" id="CP144916">
    <property type="protein sequence ID" value="WWC41308.1"/>
    <property type="molecule type" value="Genomic_DNA"/>
</dbReference>
<dbReference type="Proteomes" id="UP001318120">
    <property type="component" value="Chromosome"/>
</dbReference>
<organism evidence="2 3">
    <name type="scientific">Campylobacter vicugnae</name>
    <dbReference type="NCBI Taxonomy" id="1660076"/>
    <lineage>
        <taxon>Bacteria</taxon>
        <taxon>Pseudomonadati</taxon>
        <taxon>Campylobacterota</taxon>
        <taxon>Epsilonproteobacteria</taxon>
        <taxon>Campylobacterales</taxon>
        <taxon>Campylobacteraceae</taxon>
        <taxon>Campylobacter</taxon>
    </lineage>
</organism>
<dbReference type="RefSeq" id="WP_272893558.1">
    <property type="nucleotide sequence ID" value="NZ_CP144916.1"/>
</dbReference>
<proteinExistence type="predicted"/>
<keyword evidence="3" id="KW-1185">Reference proteome</keyword>